<keyword evidence="1" id="KW-0346">Stress response</keyword>
<dbReference type="CDD" id="cd03141">
    <property type="entry name" value="GATase1_Hsp31_like"/>
    <property type="match status" value="1"/>
</dbReference>
<proteinExistence type="inferred from homology"/>
<keyword evidence="5" id="KW-0315">Glutamine amidotransferase</keyword>
<evidence type="ECO:0000256" key="2">
    <source>
        <dbReference type="ARBA" id="ARBA00023239"/>
    </source>
</evidence>
<dbReference type="SUPFAM" id="SSF52317">
    <property type="entry name" value="Class I glutamine amidotransferase-like"/>
    <property type="match status" value="1"/>
</dbReference>
<evidence type="ECO:0000256" key="1">
    <source>
        <dbReference type="ARBA" id="ARBA00023016"/>
    </source>
</evidence>
<name>A0A9Q9DCG4_ENSAD</name>
<dbReference type="RefSeq" id="WP_089042950.1">
    <property type="nucleotide sequence ID" value="NZ_CP084487.1"/>
</dbReference>
<evidence type="ECO:0000256" key="3">
    <source>
        <dbReference type="ARBA" id="ARBA00038493"/>
    </source>
</evidence>
<accession>A0A9Q9DCG4</accession>
<gene>
    <name evidence="5" type="ORF">NE863_19570</name>
</gene>
<geneLocation type="plasmid" evidence="5 6">
    <name>pA</name>
</geneLocation>
<dbReference type="Gene3D" id="3.40.50.880">
    <property type="match status" value="1"/>
</dbReference>
<feature type="domain" description="DJ-1/PfpI" evidence="4">
    <location>
        <begin position="34"/>
        <end position="219"/>
    </location>
</feature>
<dbReference type="PANTHER" id="PTHR48094:SF11">
    <property type="entry name" value="GLUTATHIONE-INDEPENDENT GLYOXALASE HSP31-RELATED"/>
    <property type="match status" value="1"/>
</dbReference>
<dbReference type="GO" id="GO:0019243">
    <property type="term" value="P:methylglyoxal catabolic process to D-lactate via S-lactoyl-glutathione"/>
    <property type="evidence" value="ECO:0007669"/>
    <property type="project" value="TreeGrafter"/>
</dbReference>
<dbReference type="Pfam" id="PF01965">
    <property type="entry name" value="DJ-1_PfpI"/>
    <property type="match status" value="1"/>
</dbReference>
<organism evidence="5 6">
    <name type="scientific">Ensifer adhaerens</name>
    <name type="common">Sinorhizobium morelense</name>
    <dbReference type="NCBI Taxonomy" id="106592"/>
    <lineage>
        <taxon>Bacteria</taxon>
        <taxon>Pseudomonadati</taxon>
        <taxon>Pseudomonadota</taxon>
        <taxon>Alphaproteobacteria</taxon>
        <taxon>Hyphomicrobiales</taxon>
        <taxon>Rhizobiaceae</taxon>
        <taxon>Sinorhizobium/Ensifer group</taxon>
        <taxon>Ensifer</taxon>
    </lineage>
</organism>
<dbReference type="InterPro" id="IPR050325">
    <property type="entry name" value="Prot/Nucl_acid_deglycase"/>
</dbReference>
<keyword evidence="5" id="KW-0614">Plasmid</keyword>
<dbReference type="InterPro" id="IPR029062">
    <property type="entry name" value="Class_I_gatase-like"/>
</dbReference>
<reference evidence="5" key="1">
    <citation type="submission" date="2022-06" db="EMBL/GenBank/DDBJ databases">
        <title>Physiological and biochemical characterization and genomic elucidation of a strain of the genus Ensifer adhaerens M8 that combines arsenic oxidation and chromium reduction.</title>
        <authorList>
            <person name="Li X."/>
            <person name="Yu c."/>
        </authorList>
    </citation>
    <scope>NUCLEOTIDE SEQUENCE</scope>
    <source>
        <strain evidence="5">M8</strain>
        <plasmid evidence="5">pA</plasmid>
    </source>
</reference>
<protein>
    <submittedName>
        <fullName evidence="5">Type 1 glutamine amidotransferase domain-containing protein</fullName>
    </submittedName>
</protein>
<evidence type="ECO:0000259" key="4">
    <source>
        <dbReference type="Pfam" id="PF01965"/>
    </source>
</evidence>
<keyword evidence="2" id="KW-0456">Lyase</keyword>
<comment type="similarity">
    <text evidence="3">Belongs to the peptidase C56 family. HSP31-like subfamily.</text>
</comment>
<dbReference type="AlphaFoldDB" id="A0A9Q9DCG4"/>
<evidence type="ECO:0000313" key="6">
    <source>
        <dbReference type="Proteomes" id="UP001055460"/>
    </source>
</evidence>
<evidence type="ECO:0000313" key="5">
    <source>
        <dbReference type="EMBL" id="USJ26171.1"/>
    </source>
</evidence>
<dbReference type="GO" id="GO:0005737">
    <property type="term" value="C:cytoplasm"/>
    <property type="evidence" value="ECO:0007669"/>
    <property type="project" value="TreeGrafter"/>
</dbReference>
<dbReference type="GO" id="GO:0019172">
    <property type="term" value="F:glyoxalase III activity"/>
    <property type="evidence" value="ECO:0007669"/>
    <property type="project" value="TreeGrafter"/>
</dbReference>
<sequence>MPETTSVPKKPVLFVLTSHGIKGEGGQPTGFYLGEVTHPLAVLEAAGIAVEFASIKGGEPPVDGLDLNDGTNARYWNDEGFRAAIRTTVRLDDIDPDRYAAIFFAGGHGAMWDLPQSRAVDRVTRSVFEAGGAVAAVCHGPAALVNVKLSDGRYLVAGRNVSAFTDSEERAVGLDKTVPFLLASTLVERGATHHPAADWTSKVVVDGRLITGQNPQSATGVGEALRDILSA</sequence>
<dbReference type="EMBL" id="CP098808">
    <property type="protein sequence ID" value="USJ26171.1"/>
    <property type="molecule type" value="Genomic_DNA"/>
</dbReference>
<dbReference type="Proteomes" id="UP001055460">
    <property type="component" value="Plasmid pA"/>
</dbReference>
<dbReference type="PANTHER" id="PTHR48094">
    <property type="entry name" value="PROTEIN/NUCLEIC ACID DEGLYCASE DJ-1-RELATED"/>
    <property type="match status" value="1"/>
</dbReference>
<dbReference type="InterPro" id="IPR002818">
    <property type="entry name" value="DJ-1/PfpI"/>
</dbReference>